<evidence type="ECO:0000256" key="1">
    <source>
        <dbReference type="SAM" id="Phobius"/>
    </source>
</evidence>
<evidence type="ECO:0000313" key="2">
    <source>
        <dbReference type="EMBL" id="RQH28733.1"/>
    </source>
</evidence>
<feature type="transmembrane region" description="Helical" evidence="1">
    <location>
        <begin position="7"/>
        <end position="27"/>
    </location>
</feature>
<evidence type="ECO:0000313" key="3">
    <source>
        <dbReference type="Proteomes" id="UP000269154"/>
    </source>
</evidence>
<sequence>MGGFDRLVLLFPVFVSDGNPGILWMFLFMNDWRLDQSLGSIHLMMLFFSLLFTTFLAGKVAEGCGLGKYGLGIAME</sequence>
<dbReference type="AlphaFoldDB" id="A0A3N6PDP0"/>
<dbReference type="Proteomes" id="UP000269154">
    <property type="component" value="Unassembled WGS sequence"/>
</dbReference>
<proteinExistence type="predicted"/>
<reference evidence="2 3" key="1">
    <citation type="journal article" date="2018" name="ACS Chem. Biol.">
        <title>Ketoreductase domain dysfunction expands chemodiversity: malyngamide biosynthesis in the cyanobacterium Okeania hirsuta.</title>
        <authorList>
            <person name="Moss N.A."/>
            <person name="Leao T."/>
            <person name="Rankin M."/>
            <person name="McCullough T.M."/>
            <person name="Qu P."/>
            <person name="Korobeynikov A."/>
            <person name="Smith J.L."/>
            <person name="Gerwick L."/>
            <person name="Gerwick W.H."/>
        </authorList>
    </citation>
    <scope>NUCLEOTIDE SEQUENCE [LARGE SCALE GENOMIC DNA]</scope>
    <source>
        <strain evidence="2 3">PAB10Feb10-1</strain>
    </source>
</reference>
<name>A0A3N6PDP0_9CYAN</name>
<protein>
    <submittedName>
        <fullName evidence="2">Uncharacterized protein</fullName>
    </submittedName>
</protein>
<keyword evidence="1" id="KW-1133">Transmembrane helix</keyword>
<accession>A0A3N6PDP0</accession>
<keyword evidence="1" id="KW-0812">Transmembrane</keyword>
<feature type="transmembrane region" description="Helical" evidence="1">
    <location>
        <begin position="39"/>
        <end position="58"/>
    </location>
</feature>
<keyword evidence="1" id="KW-0472">Membrane</keyword>
<organism evidence="2 3">
    <name type="scientific">Okeania hirsuta</name>
    <dbReference type="NCBI Taxonomy" id="1458930"/>
    <lineage>
        <taxon>Bacteria</taxon>
        <taxon>Bacillati</taxon>
        <taxon>Cyanobacteriota</taxon>
        <taxon>Cyanophyceae</taxon>
        <taxon>Oscillatoriophycideae</taxon>
        <taxon>Oscillatoriales</taxon>
        <taxon>Microcoleaceae</taxon>
        <taxon>Okeania</taxon>
    </lineage>
</organism>
<keyword evidence="3" id="KW-1185">Reference proteome</keyword>
<gene>
    <name evidence="2" type="ORF">D5R40_25360</name>
</gene>
<comment type="caution">
    <text evidence="2">The sequence shown here is derived from an EMBL/GenBank/DDBJ whole genome shotgun (WGS) entry which is preliminary data.</text>
</comment>
<dbReference type="EMBL" id="RCBY01000205">
    <property type="protein sequence ID" value="RQH28733.1"/>
    <property type="molecule type" value="Genomic_DNA"/>
</dbReference>